<dbReference type="CDD" id="cd12416">
    <property type="entry name" value="RRM4_RBM28_like"/>
    <property type="match status" value="1"/>
</dbReference>
<feature type="compositionally biased region" description="Basic and acidic residues" evidence="6">
    <location>
        <begin position="244"/>
        <end position="253"/>
    </location>
</feature>
<keyword evidence="9" id="KW-1185">Reference proteome</keyword>
<dbReference type="InterPro" id="IPR003954">
    <property type="entry name" value="RRM_euk-type"/>
</dbReference>
<evidence type="ECO:0000256" key="2">
    <source>
        <dbReference type="ARBA" id="ARBA00022737"/>
    </source>
</evidence>
<dbReference type="Pfam" id="PF00076">
    <property type="entry name" value="RRM_1"/>
    <property type="match status" value="3"/>
</dbReference>
<evidence type="ECO:0000259" key="7">
    <source>
        <dbReference type="PROSITE" id="PS50102"/>
    </source>
</evidence>
<evidence type="ECO:0000313" key="9">
    <source>
        <dbReference type="Proteomes" id="UP000252519"/>
    </source>
</evidence>
<dbReference type="PANTHER" id="PTHR48039">
    <property type="entry name" value="RNA-BINDING MOTIF PROTEIN 14B"/>
    <property type="match status" value="1"/>
</dbReference>
<feature type="domain" description="RRM" evidence="7">
    <location>
        <begin position="64"/>
        <end position="143"/>
    </location>
</feature>
<feature type="compositionally biased region" description="Basic and acidic residues" evidence="6">
    <location>
        <begin position="156"/>
        <end position="179"/>
    </location>
</feature>
<evidence type="ECO:0000256" key="3">
    <source>
        <dbReference type="ARBA" id="ARBA00022884"/>
    </source>
</evidence>
<name>A0A368GJT8_ANCCA</name>
<evidence type="ECO:0000256" key="5">
    <source>
        <dbReference type="PROSITE-ProRule" id="PRU00176"/>
    </source>
</evidence>
<dbReference type="SMART" id="SM00360">
    <property type="entry name" value="RRM"/>
    <property type="match status" value="3"/>
</dbReference>
<sequence>MDRYGYQKRNTKPQGNRKVFKDEQDDDVVEVEDAAEKKDRARNGQTPSGKRKRDYHKDAKLKSWRMIIRNLPFKTKKEDLQNVCSKFGTFTDIALPPSKKMPGRIAGFAFVQFKTREAAEKAKEHFNSNKFQGRLVAADWALPKDTYETAAEEEREQLKKKVKLEKDDDNKDVKKEDQSSTKALQQSSASHSRGHSEDEVEDEEMSDEEVDEDDKSEGGGSESEVSGDEDEKGDDDESESEADEPTKKDSAIDEQRVVFLRNLSFDTTNETLKTEMEKFGTVKLALCCKFRDSGHPKGTAFVHFSSAEEAQACIQATEEGLETLILIVSDGREVRGSMAIQRENAAEIEKRKSVKVPEDKRNLRLVRFGLIREGTSAAKGMSSEDAAKRQRLAEVSRKKLENLHMFVSPTRLMIHNLPLTMTDEKLKQICRNATGSAGVITECRIWKDTSKVDAKGNPRSKGFAFVNFAEHKDALACLQKLNNNPSTFTNERRPIVEFSIENLLAIRAKARRAANSKGEKLTGRELSEKVRQQVKQSIGEVHASGMKAMPKFLGKKLRHKNMSKTQLKKKNIGKKREKRKQESLASDVAAKKPKGRNKKHMTKYLA</sequence>
<feature type="compositionally biased region" description="Basic residues" evidence="6">
    <location>
        <begin position="591"/>
        <end position="606"/>
    </location>
</feature>
<dbReference type="Gene3D" id="3.30.70.330">
    <property type="match status" value="3"/>
</dbReference>
<dbReference type="PANTHER" id="PTHR48039:SF5">
    <property type="entry name" value="RNA-BINDING PROTEIN 28"/>
    <property type="match status" value="1"/>
</dbReference>
<feature type="domain" description="RRM" evidence="7">
    <location>
        <begin position="256"/>
        <end position="341"/>
    </location>
</feature>
<dbReference type="SMART" id="SM00361">
    <property type="entry name" value="RRM_1"/>
    <property type="match status" value="2"/>
</dbReference>
<dbReference type="SUPFAM" id="SSF54928">
    <property type="entry name" value="RNA-binding domain, RBD"/>
    <property type="match status" value="2"/>
</dbReference>
<dbReference type="EMBL" id="JOJR01000124">
    <property type="protein sequence ID" value="RCN44642.1"/>
    <property type="molecule type" value="Genomic_DNA"/>
</dbReference>
<accession>A0A368GJT8</accession>
<feature type="region of interest" description="Disordered" evidence="6">
    <location>
        <begin position="149"/>
        <end position="253"/>
    </location>
</feature>
<organism evidence="8 9">
    <name type="scientific">Ancylostoma caninum</name>
    <name type="common">Dog hookworm</name>
    <dbReference type="NCBI Taxonomy" id="29170"/>
    <lineage>
        <taxon>Eukaryota</taxon>
        <taxon>Metazoa</taxon>
        <taxon>Ecdysozoa</taxon>
        <taxon>Nematoda</taxon>
        <taxon>Chromadorea</taxon>
        <taxon>Rhabditida</taxon>
        <taxon>Rhabditina</taxon>
        <taxon>Rhabditomorpha</taxon>
        <taxon>Strongyloidea</taxon>
        <taxon>Ancylostomatidae</taxon>
        <taxon>Ancylostomatinae</taxon>
        <taxon>Ancylostoma</taxon>
    </lineage>
</organism>
<dbReference type="GO" id="GO:0003729">
    <property type="term" value="F:mRNA binding"/>
    <property type="evidence" value="ECO:0007669"/>
    <property type="project" value="TreeGrafter"/>
</dbReference>
<dbReference type="InterPro" id="IPR000504">
    <property type="entry name" value="RRM_dom"/>
</dbReference>
<dbReference type="PROSITE" id="PS50102">
    <property type="entry name" value="RRM"/>
    <property type="match status" value="3"/>
</dbReference>
<dbReference type="FunFam" id="3.30.70.330:FF:000182">
    <property type="entry name" value="RNA-binding motif protein 28"/>
    <property type="match status" value="1"/>
</dbReference>
<evidence type="ECO:0000256" key="6">
    <source>
        <dbReference type="SAM" id="MobiDB-lite"/>
    </source>
</evidence>
<keyword evidence="4" id="KW-0539">Nucleus</keyword>
<protein>
    <recommendedName>
        <fullName evidence="7">RRM domain-containing protein</fullName>
    </recommendedName>
</protein>
<dbReference type="GO" id="GO:0005730">
    <property type="term" value="C:nucleolus"/>
    <property type="evidence" value="ECO:0007669"/>
    <property type="project" value="TreeGrafter"/>
</dbReference>
<dbReference type="CDD" id="cd12415">
    <property type="entry name" value="RRM3_RBM28_like"/>
    <property type="match status" value="1"/>
</dbReference>
<dbReference type="STRING" id="29170.A0A368GJT8"/>
<feature type="compositionally biased region" description="Basic residues" evidence="6">
    <location>
        <begin position="557"/>
        <end position="578"/>
    </location>
</feature>
<comment type="subcellular location">
    <subcellularLocation>
        <location evidence="1">Nucleus</location>
    </subcellularLocation>
</comment>
<evidence type="ECO:0000313" key="8">
    <source>
        <dbReference type="EMBL" id="RCN44642.1"/>
    </source>
</evidence>
<dbReference type="InterPro" id="IPR051945">
    <property type="entry name" value="RRM_MRD1_RNA_proc_ribogen"/>
</dbReference>
<dbReference type="InterPro" id="IPR035979">
    <property type="entry name" value="RBD_domain_sf"/>
</dbReference>
<dbReference type="Proteomes" id="UP000252519">
    <property type="component" value="Unassembled WGS sequence"/>
</dbReference>
<feature type="non-terminal residue" evidence="8">
    <location>
        <position position="606"/>
    </location>
</feature>
<dbReference type="AlphaFoldDB" id="A0A368GJT8"/>
<feature type="compositionally biased region" description="Acidic residues" evidence="6">
    <location>
        <begin position="198"/>
        <end position="215"/>
    </location>
</feature>
<proteinExistence type="predicted"/>
<evidence type="ECO:0000256" key="4">
    <source>
        <dbReference type="ARBA" id="ARBA00023242"/>
    </source>
</evidence>
<keyword evidence="2" id="KW-0677">Repeat</keyword>
<feature type="region of interest" description="Disordered" evidence="6">
    <location>
        <begin position="1"/>
        <end position="57"/>
    </location>
</feature>
<comment type="caution">
    <text evidence="8">The sequence shown here is derived from an EMBL/GenBank/DDBJ whole genome shotgun (WGS) entry which is preliminary data.</text>
</comment>
<feature type="domain" description="RRM" evidence="7">
    <location>
        <begin position="410"/>
        <end position="501"/>
    </location>
</feature>
<reference evidence="8 9" key="1">
    <citation type="submission" date="2014-10" db="EMBL/GenBank/DDBJ databases">
        <title>Draft genome of the hookworm Ancylostoma caninum.</title>
        <authorList>
            <person name="Mitreva M."/>
        </authorList>
    </citation>
    <scope>NUCLEOTIDE SEQUENCE [LARGE SCALE GENOMIC DNA]</scope>
    <source>
        <strain evidence="8 9">Baltimore</strain>
    </source>
</reference>
<dbReference type="CDD" id="cd12414">
    <property type="entry name" value="RRM2_RBM28_like"/>
    <property type="match status" value="1"/>
</dbReference>
<feature type="compositionally biased region" description="Polar residues" evidence="6">
    <location>
        <begin position="180"/>
        <end position="191"/>
    </location>
</feature>
<dbReference type="InterPro" id="IPR012677">
    <property type="entry name" value="Nucleotide-bd_a/b_plait_sf"/>
</dbReference>
<feature type="region of interest" description="Disordered" evidence="6">
    <location>
        <begin position="557"/>
        <end position="606"/>
    </location>
</feature>
<keyword evidence="3 5" id="KW-0694">RNA-binding</keyword>
<gene>
    <name evidence="8" type="ORF">ANCCAN_09392</name>
</gene>
<feature type="compositionally biased region" description="Acidic residues" evidence="6">
    <location>
        <begin position="23"/>
        <end position="33"/>
    </location>
</feature>
<evidence type="ECO:0000256" key="1">
    <source>
        <dbReference type="ARBA" id="ARBA00004123"/>
    </source>
</evidence>
<feature type="compositionally biased region" description="Acidic residues" evidence="6">
    <location>
        <begin position="225"/>
        <end position="243"/>
    </location>
</feature>
<dbReference type="OrthoDB" id="3945418at2759"/>